<accession>A0A0A1ZZ95</accession>
<dbReference type="STRING" id="93057.EU95_1897"/>
<proteinExistence type="predicted"/>
<evidence type="ECO:0000313" key="1">
    <source>
        <dbReference type="EMBL" id="KGF94680.1"/>
    </source>
</evidence>
<reference evidence="2" key="1">
    <citation type="journal article" date="2014" name="Sci. Data">
        <title>Genomes of diverse isolates of the marine cyanobacterium Prochlorococcus.</title>
        <authorList>
            <person name="Biller S."/>
            <person name="Berube P."/>
            <person name="Thompson J."/>
            <person name="Kelly L."/>
            <person name="Roggensack S."/>
            <person name="Awad L."/>
            <person name="Roache-Johnson K."/>
            <person name="Ding H."/>
            <person name="Giovannoni S.J."/>
            <person name="Moore L.R."/>
            <person name="Chisholm S.W."/>
        </authorList>
    </citation>
    <scope>NUCLEOTIDE SEQUENCE [LARGE SCALE GENOMIC DNA]</scope>
    <source>
        <strain evidence="2">MIT 9201</strain>
    </source>
</reference>
<protein>
    <submittedName>
        <fullName evidence="1">Uncharacterized protein</fullName>
    </submittedName>
</protein>
<evidence type="ECO:0000313" key="2">
    <source>
        <dbReference type="Proteomes" id="UP000030355"/>
    </source>
</evidence>
<name>A0A0A1ZZ95_PROMR</name>
<comment type="caution">
    <text evidence="1">The sequence shown here is derived from an EMBL/GenBank/DDBJ whole genome shotgun (WGS) entry which is preliminary data.</text>
</comment>
<dbReference type="eggNOG" id="ENOG5030S15">
    <property type="taxonomic scope" value="Bacteria"/>
</dbReference>
<gene>
    <name evidence="1" type="ORF">EU95_1897</name>
</gene>
<organism evidence="1 2">
    <name type="scientific">Prochlorococcus marinus str. MIT 9201</name>
    <dbReference type="NCBI Taxonomy" id="93057"/>
    <lineage>
        <taxon>Bacteria</taxon>
        <taxon>Bacillati</taxon>
        <taxon>Cyanobacteriota</taxon>
        <taxon>Cyanophyceae</taxon>
        <taxon>Synechococcales</taxon>
        <taxon>Prochlorococcaceae</taxon>
        <taxon>Prochlorococcus</taxon>
    </lineage>
</organism>
<dbReference type="Proteomes" id="UP000030355">
    <property type="component" value="Unassembled WGS sequence"/>
</dbReference>
<sequence>MINKKLNVDDAQDIKNTNHHKNLFSFSFGEIKLSESTIVIINIDKYVMNPANERGILT</sequence>
<dbReference type="AlphaFoldDB" id="A0A0A1ZZ95"/>
<dbReference type="EMBL" id="JNAL01000018">
    <property type="protein sequence ID" value="KGF94680.1"/>
    <property type="molecule type" value="Genomic_DNA"/>
</dbReference>